<name>A0A6J4RPE4_9ACTN</name>
<reference evidence="2" key="1">
    <citation type="submission" date="2020-02" db="EMBL/GenBank/DDBJ databases">
        <authorList>
            <person name="Meier V. D."/>
        </authorList>
    </citation>
    <scope>NUCLEOTIDE SEQUENCE</scope>
    <source>
        <strain evidence="2">AVDCRST_MAG30</strain>
    </source>
</reference>
<keyword evidence="1" id="KW-0472">Membrane</keyword>
<dbReference type="AlphaFoldDB" id="A0A6J4RPE4"/>
<feature type="transmembrane region" description="Helical" evidence="1">
    <location>
        <begin position="7"/>
        <end position="31"/>
    </location>
</feature>
<gene>
    <name evidence="2" type="ORF">AVDCRST_MAG30-143</name>
</gene>
<feature type="transmembrane region" description="Helical" evidence="1">
    <location>
        <begin position="43"/>
        <end position="59"/>
    </location>
</feature>
<protein>
    <submittedName>
        <fullName evidence="2">Uncharacterized protein</fullName>
    </submittedName>
</protein>
<evidence type="ECO:0000313" key="2">
    <source>
        <dbReference type="EMBL" id="CAA9471535.1"/>
    </source>
</evidence>
<keyword evidence="1" id="KW-1133">Transmembrane helix</keyword>
<keyword evidence="1" id="KW-0812">Transmembrane</keyword>
<accession>A0A6J4RPE4</accession>
<evidence type="ECO:0000256" key="1">
    <source>
        <dbReference type="SAM" id="Phobius"/>
    </source>
</evidence>
<dbReference type="EMBL" id="CADCVS010000028">
    <property type="protein sequence ID" value="CAA9471535.1"/>
    <property type="molecule type" value="Genomic_DNA"/>
</dbReference>
<proteinExistence type="predicted"/>
<feature type="non-terminal residue" evidence="2">
    <location>
        <position position="60"/>
    </location>
</feature>
<sequence length="60" mass="6108">MSRREPVALLPVPAARLLGFVLLGALGVAQWARMVGGLGLGRALVWVALGAAVAAAIWAC</sequence>
<organism evidence="2">
    <name type="scientific">uncultured Solirubrobacteraceae bacterium</name>
    <dbReference type="NCBI Taxonomy" id="1162706"/>
    <lineage>
        <taxon>Bacteria</taxon>
        <taxon>Bacillati</taxon>
        <taxon>Actinomycetota</taxon>
        <taxon>Thermoleophilia</taxon>
        <taxon>Solirubrobacterales</taxon>
        <taxon>Solirubrobacteraceae</taxon>
        <taxon>environmental samples</taxon>
    </lineage>
</organism>